<comment type="similarity">
    <text evidence="2">Belongs to the BCCT transporter (TC 2.A.15) family.</text>
</comment>
<evidence type="ECO:0000313" key="9">
    <source>
        <dbReference type="EMBL" id="TXF90133.1"/>
    </source>
</evidence>
<evidence type="ECO:0000256" key="2">
    <source>
        <dbReference type="ARBA" id="ARBA00005658"/>
    </source>
</evidence>
<accession>A0A5C7FYG4</accession>
<feature type="transmembrane region" description="Helical" evidence="8">
    <location>
        <begin position="252"/>
        <end position="276"/>
    </location>
</feature>
<feature type="transmembrane region" description="Helical" evidence="8">
    <location>
        <begin position="89"/>
        <end position="108"/>
    </location>
</feature>
<organism evidence="9 10">
    <name type="scientific">Neolewinella aurantiaca</name>
    <dbReference type="NCBI Taxonomy" id="2602767"/>
    <lineage>
        <taxon>Bacteria</taxon>
        <taxon>Pseudomonadati</taxon>
        <taxon>Bacteroidota</taxon>
        <taxon>Saprospiria</taxon>
        <taxon>Saprospirales</taxon>
        <taxon>Lewinellaceae</taxon>
        <taxon>Neolewinella</taxon>
    </lineage>
</organism>
<feature type="transmembrane region" description="Helical" evidence="8">
    <location>
        <begin position="308"/>
        <end position="329"/>
    </location>
</feature>
<sequence>MAPIRLRRSVLFPPLLPLLAAAVYGLAAPEEMVVFLKGCSDWLMLHFDWLFNWSMFACLFVVTAAYVSPLGRVKIGGQQATPLLSRSRWFAVTVCTTIATGILFWGTAEPIYHYSAPPAAGAGEPSVFAMSTMLLHWTITPYGMYTLGGLLFALVFYNRQQPFALSSLLEPVFGGRIHHLGGSLIDSLCLFALVAGMAGALGAGSLSLSGGLGLGRSPVVLGGIIGAIVLAFSISAASGLQRGIRLLSSMNMVGFICLALFVFLAGPTLSAAGLSLEGAGDYILSFVPRSLGLDEGIDAAWGRAWTSFYWAGWYAWAPVTALFLGRLGIGYTVREFIRVNLLYTSLFGAFWMMCFGAIGLVTDESGLLTAALQESGPEAIIYVLLETLPLAEVTPVLFLVLVFLSYVTAADSNVSAMSALCVEGITPQHPEAPLWVKLLWGGVVGVVSWTMVAFAGIDGIRLINTLGGFPAMLLFILAGASLVKLIWTSSGRGRGCKES</sequence>
<dbReference type="Pfam" id="PF02028">
    <property type="entry name" value="BCCT"/>
    <property type="match status" value="1"/>
</dbReference>
<dbReference type="PANTHER" id="PTHR30047">
    <property type="entry name" value="HIGH-AFFINITY CHOLINE TRANSPORT PROTEIN-RELATED"/>
    <property type="match status" value="1"/>
</dbReference>
<dbReference type="GO" id="GO:0005886">
    <property type="term" value="C:plasma membrane"/>
    <property type="evidence" value="ECO:0007669"/>
    <property type="project" value="UniProtKB-SubCell"/>
</dbReference>
<dbReference type="GO" id="GO:0022857">
    <property type="term" value="F:transmembrane transporter activity"/>
    <property type="evidence" value="ECO:0007669"/>
    <property type="project" value="InterPro"/>
</dbReference>
<reference evidence="9 10" key="1">
    <citation type="submission" date="2019-08" db="EMBL/GenBank/DDBJ databases">
        <title>Lewinella sp. strain SSH13 Genome sequencing and assembly.</title>
        <authorList>
            <person name="Kim I."/>
        </authorList>
    </citation>
    <scope>NUCLEOTIDE SEQUENCE [LARGE SCALE GENOMIC DNA]</scope>
    <source>
        <strain evidence="9 10">SSH13</strain>
    </source>
</reference>
<evidence type="ECO:0000256" key="4">
    <source>
        <dbReference type="ARBA" id="ARBA00022475"/>
    </source>
</evidence>
<protein>
    <submittedName>
        <fullName evidence="9">BCCT family transporter</fullName>
    </submittedName>
</protein>
<dbReference type="PANTHER" id="PTHR30047:SF7">
    <property type="entry name" value="HIGH-AFFINITY CHOLINE TRANSPORT PROTEIN"/>
    <property type="match status" value="1"/>
</dbReference>
<keyword evidence="6 8" id="KW-1133">Transmembrane helix</keyword>
<dbReference type="EMBL" id="VOXD01000009">
    <property type="protein sequence ID" value="TXF90133.1"/>
    <property type="molecule type" value="Genomic_DNA"/>
</dbReference>
<feature type="transmembrane region" description="Helical" evidence="8">
    <location>
        <begin position="188"/>
        <end position="208"/>
    </location>
</feature>
<evidence type="ECO:0000256" key="1">
    <source>
        <dbReference type="ARBA" id="ARBA00004651"/>
    </source>
</evidence>
<keyword evidence="3" id="KW-0813">Transport</keyword>
<keyword evidence="7 8" id="KW-0472">Membrane</keyword>
<keyword evidence="5 8" id="KW-0812">Transmembrane</keyword>
<gene>
    <name evidence="9" type="ORF">FUA23_07790</name>
</gene>
<dbReference type="Proteomes" id="UP000321907">
    <property type="component" value="Unassembled WGS sequence"/>
</dbReference>
<evidence type="ECO:0000256" key="8">
    <source>
        <dbReference type="SAM" id="Phobius"/>
    </source>
</evidence>
<dbReference type="InterPro" id="IPR000060">
    <property type="entry name" value="BCCT_transptr"/>
</dbReference>
<comment type="caution">
    <text evidence="9">The sequence shown here is derived from an EMBL/GenBank/DDBJ whole genome shotgun (WGS) entry which is preliminary data.</text>
</comment>
<evidence type="ECO:0000313" key="10">
    <source>
        <dbReference type="Proteomes" id="UP000321907"/>
    </source>
</evidence>
<feature type="transmembrane region" description="Helical" evidence="8">
    <location>
        <begin position="341"/>
        <end position="360"/>
    </location>
</feature>
<dbReference type="RefSeq" id="WP_147930172.1">
    <property type="nucleotide sequence ID" value="NZ_VOXD01000009.1"/>
</dbReference>
<name>A0A5C7FYG4_9BACT</name>
<feature type="transmembrane region" description="Helical" evidence="8">
    <location>
        <begin position="438"/>
        <end position="457"/>
    </location>
</feature>
<feature type="transmembrane region" description="Helical" evidence="8">
    <location>
        <begin position="220"/>
        <end position="240"/>
    </location>
</feature>
<dbReference type="OrthoDB" id="9775735at2"/>
<evidence type="ECO:0000256" key="7">
    <source>
        <dbReference type="ARBA" id="ARBA00023136"/>
    </source>
</evidence>
<keyword evidence="10" id="KW-1185">Reference proteome</keyword>
<dbReference type="AlphaFoldDB" id="A0A5C7FYG4"/>
<proteinExistence type="inferred from homology"/>
<evidence type="ECO:0000256" key="3">
    <source>
        <dbReference type="ARBA" id="ARBA00022448"/>
    </source>
</evidence>
<evidence type="ECO:0000256" key="5">
    <source>
        <dbReference type="ARBA" id="ARBA00022692"/>
    </source>
</evidence>
<feature type="transmembrane region" description="Helical" evidence="8">
    <location>
        <begin position="134"/>
        <end position="157"/>
    </location>
</feature>
<feature type="transmembrane region" description="Helical" evidence="8">
    <location>
        <begin position="469"/>
        <end position="487"/>
    </location>
</feature>
<comment type="subcellular location">
    <subcellularLocation>
        <location evidence="1">Cell membrane</location>
        <topology evidence="1">Multi-pass membrane protein</topology>
    </subcellularLocation>
</comment>
<evidence type="ECO:0000256" key="6">
    <source>
        <dbReference type="ARBA" id="ARBA00022989"/>
    </source>
</evidence>
<feature type="transmembrane region" description="Helical" evidence="8">
    <location>
        <begin position="380"/>
        <end position="407"/>
    </location>
</feature>
<feature type="transmembrane region" description="Helical" evidence="8">
    <location>
        <begin position="49"/>
        <end position="68"/>
    </location>
</feature>
<keyword evidence="4" id="KW-1003">Cell membrane</keyword>